<keyword evidence="3" id="KW-1185">Reference proteome</keyword>
<dbReference type="RefSeq" id="WP_386834093.1">
    <property type="nucleotide sequence ID" value="NZ_JBHUNP010000001.1"/>
</dbReference>
<dbReference type="SUPFAM" id="SSF53098">
    <property type="entry name" value="Ribonuclease H-like"/>
    <property type="match status" value="1"/>
</dbReference>
<evidence type="ECO:0000313" key="2">
    <source>
        <dbReference type="EMBL" id="MFD2648789.1"/>
    </source>
</evidence>
<gene>
    <name evidence="2" type="ORF">ACFSX5_13440</name>
</gene>
<dbReference type="InterPro" id="IPR036397">
    <property type="entry name" value="RNaseH_sf"/>
</dbReference>
<dbReference type="EMBL" id="JBHUNP010000001">
    <property type="protein sequence ID" value="MFD2648789.1"/>
    <property type="molecule type" value="Genomic_DNA"/>
</dbReference>
<dbReference type="Pfam" id="PF13683">
    <property type="entry name" value="rve_3"/>
    <property type="match status" value="1"/>
</dbReference>
<evidence type="ECO:0000313" key="3">
    <source>
        <dbReference type="Proteomes" id="UP001597521"/>
    </source>
</evidence>
<dbReference type="Gene3D" id="3.30.420.10">
    <property type="entry name" value="Ribonuclease H-like superfamily/Ribonuclease H"/>
    <property type="match status" value="1"/>
</dbReference>
<proteinExistence type="predicted"/>
<feature type="domain" description="Integrase catalytic" evidence="1">
    <location>
        <begin position="1"/>
        <end position="112"/>
    </location>
</feature>
<dbReference type="InterPro" id="IPR012337">
    <property type="entry name" value="RNaseH-like_sf"/>
</dbReference>
<accession>A0ABW5QNA5</accession>
<dbReference type="InterPro" id="IPR001584">
    <property type="entry name" value="Integrase_cat-core"/>
</dbReference>
<reference evidence="3" key="1">
    <citation type="journal article" date="2019" name="Int. J. Syst. Evol. Microbiol.">
        <title>The Global Catalogue of Microorganisms (GCM) 10K type strain sequencing project: providing services to taxonomists for standard genome sequencing and annotation.</title>
        <authorList>
            <consortium name="The Broad Institute Genomics Platform"/>
            <consortium name="The Broad Institute Genome Sequencing Center for Infectious Disease"/>
            <person name="Wu L."/>
            <person name="Ma J."/>
        </authorList>
    </citation>
    <scope>NUCLEOTIDE SEQUENCE [LARGE SCALE GENOMIC DNA]</scope>
    <source>
        <strain evidence="3">CCM 7427</strain>
    </source>
</reference>
<sequence>MPYRLCRLSGQNGVRSKWLSDNGGAYIARQTAQVAATLGIDLHFTPVRSPQSNGMSEAFVKTPEEGLRLNRHPPRRRHILVTLPEWIDDYCEVHPHSGLKYRSPCEFLRLSA</sequence>
<evidence type="ECO:0000259" key="1">
    <source>
        <dbReference type="PROSITE" id="PS50994"/>
    </source>
</evidence>
<name>A0ABW5QNA5_9HYPH</name>
<protein>
    <submittedName>
        <fullName evidence="2">Integrase core domain-containing protein</fullName>
    </submittedName>
</protein>
<dbReference type="Proteomes" id="UP001597521">
    <property type="component" value="Unassembled WGS sequence"/>
</dbReference>
<organism evidence="2 3">
    <name type="scientific">Devosia albogilva</name>
    <dbReference type="NCBI Taxonomy" id="429726"/>
    <lineage>
        <taxon>Bacteria</taxon>
        <taxon>Pseudomonadati</taxon>
        <taxon>Pseudomonadota</taxon>
        <taxon>Alphaproteobacteria</taxon>
        <taxon>Hyphomicrobiales</taxon>
        <taxon>Devosiaceae</taxon>
        <taxon>Devosia</taxon>
    </lineage>
</organism>
<dbReference type="PROSITE" id="PS50994">
    <property type="entry name" value="INTEGRASE"/>
    <property type="match status" value="1"/>
</dbReference>
<comment type="caution">
    <text evidence="2">The sequence shown here is derived from an EMBL/GenBank/DDBJ whole genome shotgun (WGS) entry which is preliminary data.</text>
</comment>